<evidence type="ECO:0000313" key="2">
    <source>
        <dbReference type="Proteomes" id="UP000343544"/>
    </source>
</evidence>
<protein>
    <submittedName>
        <fullName evidence="1">Uncharacterized protein</fullName>
    </submittedName>
</protein>
<evidence type="ECO:0000313" key="1">
    <source>
        <dbReference type="EMBL" id="EAL7595701.1"/>
    </source>
</evidence>
<name>A0AAD2QY30_CAMJU</name>
<dbReference type="AlphaFoldDB" id="A0AAD2QY30"/>
<sequence>MLIQIKEINQQNITDILYGKPCFYSLGCIFDEKIINYWKQNILKEKLRHYHTTHCKDRYGLL</sequence>
<comment type="caution">
    <text evidence="1">The sequence shown here is derived from an EMBL/GenBank/DDBJ whole genome shotgun (WGS) entry which is preliminary data.</text>
</comment>
<reference evidence="1 2" key="1">
    <citation type="submission" date="2018-07" db="EMBL/GenBank/DDBJ databases">
        <authorList>
            <consortium name="PulseNet: The National Subtyping Network for Foodborne Disease Surveillance"/>
            <person name="Tarr C.L."/>
            <person name="Trees E."/>
            <person name="Katz L.S."/>
            <person name="Carleton-Romer H.A."/>
            <person name="Stroika S."/>
            <person name="Kucerova Z."/>
            <person name="Roache K.F."/>
            <person name="Sabol A.L."/>
            <person name="Besser J."/>
            <person name="Gerner-Smidt P."/>
        </authorList>
    </citation>
    <scope>NUCLEOTIDE SEQUENCE [LARGE SCALE GENOMIC DNA]</scope>
    <source>
        <strain evidence="1 2">PNUSAC005307</strain>
    </source>
</reference>
<gene>
    <name evidence="1" type="ORF">DVI03_08950</name>
</gene>
<dbReference type="Proteomes" id="UP000343544">
    <property type="component" value="Unassembled WGS sequence"/>
</dbReference>
<dbReference type="EMBL" id="AACQYW010000045">
    <property type="protein sequence ID" value="EAL7595701.1"/>
    <property type="molecule type" value="Genomic_DNA"/>
</dbReference>
<proteinExistence type="predicted"/>
<accession>A0AAD2QY30</accession>
<organism evidence="1 2">
    <name type="scientific">Campylobacter jejuni</name>
    <dbReference type="NCBI Taxonomy" id="197"/>
    <lineage>
        <taxon>Bacteria</taxon>
        <taxon>Pseudomonadati</taxon>
        <taxon>Campylobacterota</taxon>
        <taxon>Epsilonproteobacteria</taxon>
        <taxon>Campylobacterales</taxon>
        <taxon>Campylobacteraceae</taxon>
        <taxon>Campylobacter</taxon>
    </lineage>
</organism>